<sequence>MSKEHDVHDGDLSDEEHGPSETASRKRSSRACDQCRKTKSKCERFQGDNEPCKSCSLAGVACTFLGPSFKRGPPKGYIHAIEQRWHQVESVLGAILSSPDPQVQKLIVNLRKDDLARDVLTRVDAGPFGPTGRLNHSAAMTKEDFFASILSGSTDTQSSRDPSRPRRQSRMSREIVSSNNSMLVSPTLEWQDRLSTRFAYTDMPAGDVTPDHASSFLSGGQPLTQRRRLERDGLAHPDWDGLYKLETVSGNDPAIGRFETYGNTTTHLESEESDEATSIFGHLSLDENKEVRYHGHTSGLHLLSHADRTDERNVGGVWNLPMARVWPPAVNQFIPEENVNVTLPSLEVQRHLLDLYFIYVHPAFPVVHKTLFWKDFEAALTSDRYTGSNHPEKSHYSNLLLLSMFAIAARYDQEENLPATGNIWEAGLDYMVQAREVLNRVYHYCKGSTCQALLLLGLREFGIGQMEHGWLYIGMALRMAQDLGLHRDAHSWQMNHRSMFSPMELQARKQIWWACNRADKYTAVYMGRPPAISEANFDTPLPDVDADEMWQPHALDPAALNYTPVPGRVMLSFRAGASLITITGTIMDRIYPVRPISHAAKRAALVELEARLDQWFAELPEGLAYDVASKRNIVPPPHILILHIAYWNAVLLLHRAFIPKWRPVSTHHRQGSSSTRESDAVALKSFDICQTAAVHITSIVVAYQNTFGLRRGAFVLTQHMFAAGIMHVVTLTMRPSNVQTSVALQQMLSALKEMGVIWPSARRAYDLLHGAKVHVDKGFLSSFVNAAPRPKRGADAAFGTDKTVNILQKDSLEELEQSQPTTPEAITAPAAAAVADNRILAHMLGIEIPGIEPSTSYLPGYEWWPRPGQSSSPAASQPVSTPSPNSSRSSPPSTMGIPFSFDQTQNFWTEGVTAVNPDFGLNYAVNTAL</sequence>
<proteinExistence type="predicted"/>
<dbReference type="EMBL" id="MU277188">
    <property type="protein sequence ID" value="KAI0068074.1"/>
    <property type="molecule type" value="Genomic_DNA"/>
</dbReference>
<protein>
    <submittedName>
        <fullName evidence="1">Uncharacterized protein</fullName>
    </submittedName>
</protein>
<reference evidence="1" key="2">
    <citation type="journal article" date="2022" name="New Phytol.">
        <title>Evolutionary transition to the ectomycorrhizal habit in the genomes of a hyperdiverse lineage of mushroom-forming fungi.</title>
        <authorList>
            <person name="Looney B."/>
            <person name="Miyauchi S."/>
            <person name="Morin E."/>
            <person name="Drula E."/>
            <person name="Courty P.E."/>
            <person name="Kohler A."/>
            <person name="Kuo A."/>
            <person name="LaButti K."/>
            <person name="Pangilinan J."/>
            <person name="Lipzen A."/>
            <person name="Riley R."/>
            <person name="Andreopoulos W."/>
            <person name="He G."/>
            <person name="Johnson J."/>
            <person name="Nolan M."/>
            <person name="Tritt A."/>
            <person name="Barry K.W."/>
            <person name="Grigoriev I.V."/>
            <person name="Nagy L.G."/>
            <person name="Hibbett D."/>
            <person name="Henrissat B."/>
            <person name="Matheny P.B."/>
            <person name="Labbe J."/>
            <person name="Martin F.M."/>
        </authorList>
    </citation>
    <scope>NUCLEOTIDE SEQUENCE</scope>
    <source>
        <strain evidence="1">HHB10654</strain>
    </source>
</reference>
<reference evidence="1" key="1">
    <citation type="submission" date="2021-03" db="EMBL/GenBank/DDBJ databases">
        <authorList>
            <consortium name="DOE Joint Genome Institute"/>
            <person name="Ahrendt S."/>
            <person name="Looney B.P."/>
            <person name="Miyauchi S."/>
            <person name="Morin E."/>
            <person name="Drula E."/>
            <person name="Courty P.E."/>
            <person name="Chicoki N."/>
            <person name="Fauchery L."/>
            <person name="Kohler A."/>
            <person name="Kuo A."/>
            <person name="Labutti K."/>
            <person name="Pangilinan J."/>
            <person name="Lipzen A."/>
            <person name="Riley R."/>
            <person name="Andreopoulos W."/>
            <person name="He G."/>
            <person name="Johnson J."/>
            <person name="Barry K.W."/>
            <person name="Grigoriev I.V."/>
            <person name="Nagy L."/>
            <person name="Hibbett D."/>
            <person name="Henrissat B."/>
            <person name="Matheny P.B."/>
            <person name="Labbe J."/>
            <person name="Martin F."/>
        </authorList>
    </citation>
    <scope>NUCLEOTIDE SEQUENCE</scope>
    <source>
        <strain evidence="1">HHB10654</strain>
    </source>
</reference>
<organism evidence="1 2">
    <name type="scientific">Artomyces pyxidatus</name>
    <dbReference type="NCBI Taxonomy" id="48021"/>
    <lineage>
        <taxon>Eukaryota</taxon>
        <taxon>Fungi</taxon>
        <taxon>Dikarya</taxon>
        <taxon>Basidiomycota</taxon>
        <taxon>Agaricomycotina</taxon>
        <taxon>Agaricomycetes</taxon>
        <taxon>Russulales</taxon>
        <taxon>Auriscalpiaceae</taxon>
        <taxon>Artomyces</taxon>
    </lineage>
</organism>
<accession>A0ACB8THX9</accession>
<gene>
    <name evidence="1" type="ORF">BV25DRAFT_1875230</name>
</gene>
<evidence type="ECO:0000313" key="2">
    <source>
        <dbReference type="Proteomes" id="UP000814140"/>
    </source>
</evidence>
<keyword evidence="2" id="KW-1185">Reference proteome</keyword>
<dbReference type="Proteomes" id="UP000814140">
    <property type="component" value="Unassembled WGS sequence"/>
</dbReference>
<name>A0ACB8THX9_9AGAM</name>
<comment type="caution">
    <text evidence="1">The sequence shown here is derived from an EMBL/GenBank/DDBJ whole genome shotgun (WGS) entry which is preliminary data.</text>
</comment>
<evidence type="ECO:0000313" key="1">
    <source>
        <dbReference type="EMBL" id="KAI0068074.1"/>
    </source>
</evidence>